<proteinExistence type="predicted"/>
<name>A0A1B7Y9H8_COLHI</name>
<reference evidence="4" key="1">
    <citation type="journal article" date="2017" name="BMC Genomics">
        <title>Gapless genome assembly of Colletotrichum higginsianum reveals chromosome structure and association of transposable elements with secondary metabolite gene clusters.</title>
        <authorList>
            <person name="Dallery J.-F."/>
            <person name="Lapalu N."/>
            <person name="Zampounis A."/>
            <person name="Pigne S."/>
            <person name="Luyten I."/>
            <person name="Amselem J."/>
            <person name="Wittenberg A.H.J."/>
            <person name="Zhou S."/>
            <person name="de Queiroz M.V."/>
            <person name="Robin G.P."/>
            <person name="Auger A."/>
            <person name="Hainaut M."/>
            <person name="Henrissat B."/>
            <person name="Kim K.-T."/>
            <person name="Lee Y.-H."/>
            <person name="Lespinet O."/>
            <person name="Schwartz D.C."/>
            <person name="Thon M.R."/>
            <person name="O'Connell R.J."/>
        </authorList>
    </citation>
    <scope>NUCLEOTIDE SEQUENCE [LARGE SCALE GENOMIC DNA]</scope>
    <source>
        <strain evidence="4">IMI 349063</strain>
    </source>
</reference>
<keyword evidence="4" id="KW-1185">Reference proteome</keyword>
<comment type="caution">
    <text evidence="3">The sequence shown here is derived from an EMBL/GenBank/DDBJ whole genome shotgun (WGS) entry which is preliminary data.</text>
</comment>
<evidence type="ECO:0000313" key="3">
    <source>
        <dbReference type="EMBL" id="OBR08709.1"/>
    </source>
</evidence>
<dbReference type="OrthoDB" id="61900at2759"/>
<dbReference type="AlphaFoldDB" id="A0A1B7Y9H8"/>
<dbReference type="Proteomes" id="UP000092177">
    <property type="component" value="Chromosome 5"/>
</dbReference>
<dbReference type="EMBL" id="LTAN01000005">
    <property type="protein sequence ID" value="OBR08709.1"/>
    <property type="molecule type" value="Genomic_DNA"/>
</dbReference>
<evidence type="ECO:0000313" key="4">
    <source>
        <dbReference type="Proteomes" id="UP000092177"/>
    </source>
</evidence>
<dbReference type="InterPro" id="IPR056125">
    <property type="entry name" value="DUF7708"/>
</dbReference>
<organism evidence="3 4">
    <name type="scientific">Colletotrichum higginsianum (strain IMI 349063)</name>
    <name type="common">Crucifer anthracnose fungus</name>
    <dbReference type="NCBI Taxonomy" id="759273"/>
    <lineage>
        <taxon>Eukaryota</taxon>
        <taxon>Fungi</taxon>
        <taxon>Dikarya</taxon>
        <taxon>Ascomycota</taxon>
        <taxon>Pezizomycotina</taxon>
        <taxon>Sordariomycetes</taxon>
        <taxon>Hypocreomycetidae</taxon>
        <taxon>Glomerellales</taxon>
        <taxon>Glomerellaceae</taxon>
        <taxon>Colletotrichum</taxon>
        <taxon>Colletotrichum destructivum species complex</taxon>
    </lineage>
</organism>
<gene>
    <name evidence="3" type="ORF">CH63R_07474</name>
</gene>
<dbReference type="GeneID" id="28866556"/>
<evidence type="ECO:0000259" key="2">
    <source>
        <dbReference type="Pfam" id="PF24809"/>
    </source>
</evidence>
<protein>
    <submittedName>
        <fullName evidence="3">Nacht domain protein</fullName>
    </submittedName>
</protein>
<feature type="region of interest" description="Disordered" evidence="1">
    <location>
        <begin position="1"/>
        <end position="31"/>
    </location>
</feature>
<feature type="domain" description="DUF7708" evidence="2">
    <location>
        <begin position="125"/>
        <end position="218"/>
    </location>
</feature>
<dbReference type="KEGG" id="chig:CH63R_07474"/>
<dbReference type="Pfam" id="PF24809">
    <property type="entry name" value="DUF7708"/>
    <property type="match status" value="1"/>
</dbReference>
<sequence>MHGIHPLKTNVVFRTPSWNRGDGSPTSASSPIIRWNSRNEVFRRFSDDATEDDVQVTGTTFTKAETAYKKAVKSLESHLNKEDVATVISKGKNGKEIDAKEELHQVVRTIQKTKETELDEGKTKKLIKCLDHYQGVFDILSQAEFSGLPLIWGGLKFILLVTKNSNEVLPKVVDVMIDIGRNLERIRGYAALYPTPRMLEFTSELYAAIVEFLEKVIKDAKNAEKNILSERFQAGHGWQTANECAERTMAAFLQPFEVRYGDLLSKMKNTLMHIREDAELCLHVRQALTSHAIDRYRTVLPLQRHQMHQAFKSISENPTADLFQAIRKNLFKKFEVEAGFHQELQATYEVTTSKEWIEWFRMEQKYVPSGYSHQTRVIQAECDAPDPQHALVWKKQQRNFASHVPSAYLIWTRGMTAQSAIASLVDQILVQKTEVMADAGIEMDQFKEANNSVKSLWNFFLYLTTVLGGCMVYITIGSVGDHEFGIVRKFVSMAKTWKGPPINVTLIHPFNDNFARTDDVVNLDDKYDVHPSLTTTDAMHHVLLLEINTTRKVSDTIQNLLWETAWREVRYAVIGIALTQVFEQIRSAATRAAQGAPRREKSFGETDSEHWEAAVAKWISNESWINILREQIQRHIDIVDIHLPPDRKEHLESRLGLLVLAEDGEFGSKLSEAQRAYIWANLQEAIRPGTGEMFCSKVDELLRALLEDYRDANSGKEGEAEGLSYPLVNAYFGKSGRWRDTFSEEQNLVADGITTAIEVGFRDLIQALASQGDSA</sequence>
<dbReference type="VEuPathDB" id="FungiDB:CH63R_07474"/>
<accession>A0A1B7Y9H8</accession>
<dbReference type="RefSeq" id="XP_018157227.1">
    <property type="nucleotide sequence ID" value="XM_018302449.1"/>
</dbReference>
<evidence type="ECO:0000256" key="1">
    <source>
        <dbReference type="SAM" id="MobiDB-lite"/>
    </source>
</evidence>